<accession>A0A1A9QD64</accession>
<dbReference type="Proteomes" id="UP000077623">
    <property type="component" value="Unassembled WGS sequence"/>
</dbReference>
<dbReference type="STRING" id="432608.A6V39_03915"/>
<keyword evidence="2" id="KW-1185">Reference proteome</keyword>
<reference evidence="2" key="1">
    <citation type="submission" date="2016-04" db="EMBL/GenBank/DDBJ databases">
        <authorList>
            <person name="Quiroz-Castaneda R.E."/>
            <person name="Martinez-Ocampo F."/>
        </authorList>
    </citation>
    <scope>NUCLEOTIDE SEQUENCE [LARGE SCALE GENOMIC DNA]</scope>
    <source>
        <strain evidence="2">INIFAP01</strain>
    </source>
</reference>
<proteinExistence type="predicted"/>
<protein>
    <submittedName>
        <fullName evidence="1">Uncharacterized protein</fullName>
    </submittedName>
</protein>
<evidence type="ECO:0000313" key="2">
    <source>
        <dbReference type="Proteomes" id="UP000077623"/>
    </source>
</evidence>
<dbReference type="AlphaFoldDB" id="A0A1A9QD64"/>
<dbReference type="EMBL" id="LWUJ01000012">
    <property type="protein sequence ID" value="OAL10034.1"/>
    <property type="molecule type" value="Genomic_DNA"/>
</dbReference>
<name>A0A1A9QD64_9MOLU</name>
<dbReference type="RefSeq" id="WP_187150420.1">
    <property type="nucleotide sequence ID" value="NZ_LWUJ01000012.1"/>
</dbReference>
<organism evidence="1 2">
    <name type="scientific">Candidatus Mycoplasma haematobovis</name>
    <dbReference type="NCBI Taxonomy" id="432608"/>
    <lineage>
        <taxon>Bacteria</taxon>
        <taxon>Bacillati</taxon>
        <taxon>Mycoplasmatota</taxon>
        <taxon>Mollicutes</taxon>
        <taxon>Mycoplasmataceae</taxon>
        <taxon>Mycoplasma</taxon>
    </lineage>
</organism>
<sequence length="194" mass="21664">MAGLTTKIISGVVTTGALGGGAYGIYVYNNTTDTLGNYLTNKKFTLTKRETTGDWDKVAKTYKLQVTEELKINSKTEATANDIKVWCNENLTKNINSIEDPLFKKASKWCVKYTTISEKLGSKTVKEANALNSEHNNFPQGVKDSIAKIKLPGETQTHTNGAKTVEWCNQNLNRSYSADDEFFFKNTKQYCFTT</sequence>
<gene>
    <name evidence="1" type="ORF">A6V39_03915</name>
</gene>
<evidence type="ECO:0000313" key="1">
    <source>
        <dbReference type="EMBL" id="OAL10034.1"/>
    </source>
</evidence>
<comment type="caution">
    <text evidence="1">The sequence shown here is derived from an EMBL/GenBank/DDBJ whole genome shotgun (WGS) entry which is preliminary data.</text>
</comment>